<gene>
    <name evidence="3" type="ORF">BJ988_001711</name>
</gene>
<evidence type="ECO:0000313" key="3">
    <source>
        <dbReference type="EMBL" id="NYI77063.1"/>
    </source>
</evidence>
<evidence type="ECO:0000256" key="2">
    <source>
        <dbReference type="SAM" id="Phobius"/>
    </source>
</evidence>
<keyword evidence="1" id="KW-0175">Coiled coil</keyword>
<name>A0A7Z0DKD1_9ACTN</name>
<keyword evidence="2" id="KW-0812">Transmembrane</keyword>
<accession>A0A7Z0DKD1</accession>
<dbReference type="AlphaFoldDB" id="A0A7Z0DKD1"/>
<evidence type="ECO:0000256" key="1">
    <source>
        <dbReference type="SAM" id="Coils"/>
    </source>
</evidence>
<dbReference type="Proteomes" id="UP000564496">
    <property type="component" value="Unassembled WGS sequence"/>
</dbReference>
<reference evidence="3 4" key="1">
    <citation type="submission" date="2020-07" db="EMBL/GenBank/DDBJ databases">
        <title>Sequencing the genomes of 1000 actinobacteria strains.</title>
        <authorList>
            <person name="Klenk H.-P."/>
        </authorList>
    </citation>
    <scope>NUCLEOTIDE SEQUENCE [LARGE SCALE GENOMIC DNA]</scope>
    <source>
        <strain evidence="3 4">DSM 26487</strain>
    </source>
</reference>
<proteinExistence type="predicted"/>
<dbReference type="EMBL" id="JACBZR010000001">
    <property type="protein sequence ID" value="NYI77063.1"/>
    <property type="molecule type" value="Genomic_DNA"/>
</dbReference>
<keyword evidence="2" id="KW-1133">Transmembrane helix</keyword>
<feature type="transmembrane region" description="Helical" evidence="2">
    <location>
        <begin position="6"/>
        <end position="23"/>
    </location>
</feature>
<organism evidence="3 4">
    <name type="scientific">Nocardioides panzhihuensis</name>
    <dbReference type="NCBI Taxonomy" id="860243"/>
    <lineage>
        <taxon>Bacteria</taxon>
        <taxon>Bacillati</taxon>
        <taxon>Actinomycetota</taxon>
        <taxon>Actinomycetes</taxon>
        <taxon>Propionibacteriales</taxon>
        <taxon>Nocardioidaceae</taxon>
        <taxon>Nocardioides</taxon>
    </lineage>
</organism>
<protein>
    <submittedName>
        <fullName evidence="3">Uncharacterized protein</fullName>
    </submittedName>
</protein>
<sequence length="82" mass="8985">MTDLVVPGLVAAASITFAYLFCVRPMRRDGHGVMAGMRHGGSCCDGSENQSEAIEIERLRTEIAELRQQQRPAAAEPTQPRE</sequence>
<keyword evidence="4" id="KW-1185">Reference proteome</keyword>
<feature type="coiled-coil region" evidence="1">
    <location>
        <begin position="49"/>
        <end position="76"/>
    </location>
</feature>
<comment type="caution">
    <text evidence="3">The sequence shown here is derived from an EMBL/GenBank/DDBJ whole genome shotgun (WGS) entry which is preliminary data.</text>
</comment>
<evidence type="ECO:0000313" key="4">
    <source>
        <dbReference type="Proteomes" id="UP000564496"/>
    </source>
</evidence>
<keyword evidence="2" id="KW-0472">Membrane</keyword>
<dbReference type="RefSeq" id="WP_179657643.1">
    <property type="nucleotide sequence ID" value="NZ_JACBZR010000001.1"/>
</dbReference>